<evidence type="ECO:0000313" key="1">
    <source>
        <dbReference type="EMBL" id="KAF6114353.1"/>
    </source>
</evidence>
<dbReference type="Proteomes" id="UP000664940">
    <property type="component" value="Unassembled WGS sequence"/>
</dbReference>
<accession>A0A834AMQ0</accession>
<proteinExistence type="predicted"/>
<gene>
    <name evidence="1" type="ORF">HJG60_007313</name>
</gene>
<name>A0A834AMQ0_9CHIR</name>
<protein>
    <submittedName>
        <fullName evidence="1">Kruppel like factor 7</fullName>
    </submittedName>
</protein>
<organism evidence="1 2">
    <name type="scientific">Phyllostomus discolor</name>
    <name type="common">pale spear-nosed bat</name>
    <dbReference type="NCBI Taxonomy" id="89673"/>
    <lineage>
        <taxon>Eukaryota</taxon>
        <taxon>Metazoa</taxon>
        <taxon>Chordata</taxon>
        <taxon>Craniata</taxon>
        <taxon>Vertebrata</taxon>
        <taxon>Euteleostomi</taxon>
        <taxon>Mammalia</taxon>
        <taxon>Eutheria</taxon>
        <taxon>Laurasiatheria</taxon>
        <taxon>Chiroptera</taxon>
        <taxon>Yangochiroptera</taxon>
        <taxon>Phyllostomidae</taxon>
        <taxon>Phyllostominae</taxon>
        <taxon>Phyllostomus</taxon>
    </lineage>
</organism>
<dbReference type="EMBL" id="JABVXQ010000004">
    <property type="protein sequence ID" value="KAF6114353.1"/>
    <property type="molecule type" value="Genomic_DNA"/>
</dbReference>
<reference evidence="1 2" key="1">
    <citation type="journal article" date="2020" name="Nature">
        <title>Six reference-quality genomes reveal evolution of bat adaptations.</title>
        <authorList>
            <person name="Jebb D."/>
            <person name="Huang Z."/>
            <person name="Pippel M."/>
            <person name="Hughes G.M."/>
            <person name="Lavrichenko K."/>
            <person name="Devanna P."/>
            <person name="Winkler S."/>
            <person name="Jermiin L.S."/>
            <person name="Skirmuntt E.C."/>
            <person name="Katzourakis A."/>
            <person name="Burkitt-Gray L."/>
            <person name="Ray D.A."/>
            <person name="Sullivan K.A.M."/>
            <person name="Roscito J.G."/>
            <person name="Kirilenko B.M."/>
            <person name="Davalos L.M."/>
            <person name="Corthals A.P."/>
            <person name="Power M.L."/>
            <person name="Jones G."/>
            <person name="Ransome R.D."/>
            <person name="Dechmann D.K.N."/>
            <person name="Locatelli A.G."/>
            <person name="Puechmaille S.J."/>
            <person name="Fedrigo O."/>
            <person name="Jarvis E.D."/>
            <person name="Hiller M."/>
            <person name="Vernes S.C."/>
            <person name="Myers E.W."/>
            <person name="Teeling E.C."/>
        </authorList>
    </citation>
    <scope>NUCLEOTIDE SEQUENCE [LARGE SCALE GENOMIC DNA]</scope>
    <source>
        <strain evidence="1">Bat1K_MPI-CBG_1</strain>
    </source>
</reference>
<dbReference type="AlphaFoldDB" id="A0A834AMQ0"/>
<evidence type="ECO:0000313" key="2">
    <source>
        <dbReference type="Proteomes" id="UP000664940"/>
    </source>
</evidence>
<sequence>MHKMKSRGCHRNQLYGNLKDKVPCKGHTCPDLHFQRISLTHGGGAGWRGRGWTQRDRSPCSRVRSLISARGKGVSGVLHEAMSSRGTTGNTQVQSPLNATTATGVFPGLTILPSI</sequence>
<comment type="caution">
    <text evidence="1">The sequence shown here is derived from an EMBL/GenBank/DDBJ whole genome shotgun (WGS) entry which is preliminary data.</text>
</comment>